<evidence type="ECO:0000259" key="8">
    <source>
        <dbReference type="Pfam" id="PF07669"/>
    </source>
</evidence>
<dbReference type="EMBL" id="JBFNQN010000018">
    <property type="protein sequence ID" value="MEW9267510.1"/>
    <property type="molecule type" value="Genomic_DNA"/>
</dbReference>
<dbReference type="SUPFAM" id="SSF53335">
    <property type="entry name" value="S-adenosyl-L-methionine-dependent methyltransferases"/>
    <property type="match status" value="1"/>
</dbReference>
<keyword evidence="3 9" id="KW-0489">Methyltransferase</keyword>
<evidence type="ECO:0000256" key="2">
    <source>
        <dbReference type="ARBA" id="ARBA00011900"/>
    </source>
</evidence>
<dbReference type="InterPro" id="IPR011639">
    <property type="entry name" value="MethylTrfase_TaqI-like_dom"/>
</dbReference>
<dbReference type="InterPro" id="IPR050953">
    <property type="entry name" value="N4_N6_ade-DNA_methylase"/>
</dbReference>
<evidence type="ECO:0000256" key="7">
    <source>
        <dbReference type="SAM" id="MobiDB-lite"/>
    </source>
</evidence>
<dbReference type="PANTHER" id="PTHR33841:SF5">
    <property type="entry name" value="DNA METHYLASE (MODIFICATION METHYLASE) (METHYLTRANSFERASE)-RELATED"/>
    <property type="match status" value="1"/>
</dbReference>
<comment type="similarity">
    <text evidence="1">Belongs to the N(4)/N(6)-methyltransferase family.</text>
</comment>
<evidence type="ECO:0000256" key="3">
    <source>
        <dbReference type="ARBA" id="ARBA00022603"/>
    </source>
</evidence>
<feature type="region of interest" description="Disordered" evidence="7">
    <location>
        <begin position="353"/>
        <end position="378"/>
    </location>
</feature>
<keyword evidence="4" id="KW-0808">Transferase</keyword>
<organism evidence="9 10">
    <name type="scientific">Kineococcus endophyticus</name>
    <dbReference type="NCBI Taxonomy" id="1181883"/>
    <lineage>
        <taxon>Bacteria</taxon>
        <taxon>Bacillati</taxon>
        <taxon>Actinomycetota</taxon>
        <taxon>Actinomycetes</taxon>
        <taxon>Kineosporiales</taxon>
        <taxon>Kineosporiaceae</taxon>
        <taxon>Kineococcus</taxon>
    </lineage>
</organism>
<gene>
    <name evidence="9" type="ORF">AB1207_22440</name>
</gene>
<evidence type="ECO:0000313" key="10">
    <source>
        <dbReference type="Proteomes" id="UP001555826"/>
    </source>
</evidence>
<dbReference type="GO" id="GO:0032259">
    <property type="term" value="P:methylation"/>
    <property type="evidence" value="ECO:0007669"/>
    <property type="project" value="UniProtKB-KW"/>
</dbReference>
<accession>A0ABV3PD09</accession>
<dbReference type="Pfam" id="PF07669">
    <property type="entry name" value="Eco57I"/>
    <property type="match status" value="1"/>
</dbReference>
<feature type="compositionally biased region" description="Polar residues" evidence="7">
    <location>
        <begin position="364"/>
        <end position="378"/>
    </location>
</feature>
<proteinExistence type="inferred from homology"/>
<feature type="domain" description="Type II methyltransferase M.TaqI-like" evidence="8">
    <location>
        <begin position="243"/>
        <end position="330"/>
    </location>
</feature>
<name>A0ABV3PD09_9ACTN</name>
<protein>
    <recommendedName>
        <fullName evidence="2">site-specific DNA-methyltransferase (adenine-specific)</fullName>
        <ecNumber evidence="2">2.1.1.72</ecNumber>
    </recommendedName>
</protein>
<comment type="catalytic activity">
    <reaction evidence="6">
        <text>a 2'-deoxyadenosine in DNA + S-adenosyl-L-methionine = an N(6)-methyl-2'-deoxyadenosine in DNA + S-adenosyl-L-homocysteine + H(+)</text>
        <dbReference type="Rhea" id="RHEA:15197"/>
        <dbReference type="Rhea" id="RHEA-COMP:12418"/>
        <dbReference type="Rhea" id="RHEA-COMP:12419"/>
        <dbReference type="ChEBI" id="CHEBI:15378"/>
        <dbReference type="ChEBI" id="CHEBI:57856"/>
        <dbReference type="ChEBI" id="CHEBI:59789"/>
        <dbReference type="ChEBI" id="CHEBI:90615"/>
        <dbReference type="ChEBI" id="CHEBI:90616"/>
        <dbReference type="EC" id="2.1.1.72"/>
    </reaction>
</comment>
<evidence type="ECO:0000256" key="6">
    <source>
        <dbReference type="ARBA" id="ARBA00047942"/>
    </source>
</evidence>
<dbReference type="PANTHER" id="PTHR33841">
    <property type="entry name" value="DNA METHYLTRANSFERASE YEEA-RELATED"/>
    <property type="match status" value="1"/>
</dbReference>
<evidence type="ECO:0000256" key="1">
    <source>
        <dbReference type="ARBA" id="ARBA00006594"/>
    </source>
</evidence>
<dbReference type="Gene3D" id="3.40.50.150">
    <property type="entry name" value="Vaccinia Virus protein VP39"/>
    <property type="match status" value="1"/>
</dbReference>
<dbReference type="PRINTS" id="PR00507">
    <property type="entry name" value="N12N6MTFRASE"/>
</dbReference>
<evidence type="ECO:0000256" key="5">
    <source>
        <dbReference type="ARBA" id="ARBA00022691"/>
    </source>
</evidence>
<evidence type="ECO:0000256" key="4">
    <source>
        <dbReference type="ARBA" id="ARBA00022679"/>
    </source>
</evidence>
<keyword evidence="10" id="KW-1185">Reference proteome</keyword>
<dbReference type="RefSeq" id="WP_367640885.1">
    <property type="nucleotide sequence ID" value="NZ_JBFNQN010000018.1"/>
</dbReference>
<dbReference type="GO" id="GO:0008168">
    <property type="term" value="F:methyltransferase activity"/>
    <property type="evidence" value="ECO:0007669"/>
    <property type="project" value="UniProtKB-KW"/>
</dbReference>
<reference evidence="9 10" key="1">
    <citation type="submission" date="2024-07" db="EMBL/GenBank/DDBJ databases">
        <authorList>
            <person name="Thanompreechachai J."/>
            <person name="Duangmal K."/>
        </authorList>
    </citation>
    <scope>NUCLEOTIDE SEQUENCE [LARGE SCALE GENOMIC DNA]</scope>
    <source>
        <strain evidence="9 10">KCTC 19886</strain>
    </source>
</reference>
<comment type="caution">
    <text evidence="9">The sequence shown here is derived from an EMBL/GenBank/DDBJ whole genome shotgun (WGS) entry which is preliminary data.</text>
</comment>
<keyword evidence="5" id="KW-0949">S-adenosyl-L-methionine</keyword>
<dbReference type="EC" id="2.1.1.72" evidence="2"/>
<evidence type="ECO:0000313" key="9">
    <source>
        <dbReference type="EMBL" id="MEW9267510.1"/>
    </source>
</evidence>
<dbReference type="InterPro" id="IPR029063">
    <property type="entry name" value="SAM-dependent_MTases_sf"/>
</dbReference>
<sequence length="628" mass="67076">MTALRAGASLAARVTTAPVNNRTARVVLGSVDPAGPLAPRAAVILAAVPGWWRERAQAAGLDGQWLDVMTAVEGPITAEVADLADVPDPTINDLDGYGLGGAYVGALTPTVRSRHGRHYTPQHLAEQLWQMTRRSLGATAKSRMLSGLVRDPACGAGALLLPVVQEQVRALRRVETPLALAGLPAKIEGIDNDPQAVWLANVILAAEMLPLLAALPTRLRRPLPALVRVGDGLAADLSPARAVLMNPPYGRVRLEEADRERFAKIVYGHANLYGLFMGAALDTLEPDGALAALVPTSFMAGRYFTNLRRTLATTTSLRDVAFVASRDDVFAGVLQETCLSVFTRKRALRTKVTRIEDTPRAAGAQQSTKGQDSPPQETLRQTLREAVQEVAQVKTPRKATPWLLPRRSDDAAIAAAANALPLTLAEAGWKASTGPLVWNRRAEDLSTTASTDPATPSAQVIWAADIDGGTLHRDRARDSLRHLALTGASDLKVMVLAGPAILAQRTTAPEQPRRLVVAGLSAADLDRWGGRVVVENHVNVLRPITPPDVSSGTTAETPAMSHEGLLRLLSTTTMDRVMRCVSGSVAVSAYELETLPLPGRDVLAAWEQLSGQELEDAVSRTYRPVTTS</sequence>
<dbReference type="Proteomes" id="UP001555826">
    <property type="component" value="Unassembled WGS sequence"/>
</dbReference>